<evidence type="ECO:0000313" key="3">
    <source>
        <dbReference type="Proteomes" id="UP000692954"/>
    </source>
</evidence>
<evidence type="ECO:0000256" key="1">
    <source>
        <dbReference type="SAM" id="Phobius"/>
    </source>
</evidence>
<dbReference type="EMBL" id="CAJJDN010000077">
    <property type="protein sequence ID" value="CAD8102098.1"/>
    <property type="molecule type" value="Genomic_DNA"/>
</dbReference>
<comment type="caution">
    <text evidence="2">The sequence shown here is derived from an EMBL/GenBank/DDBJ whole genome shotgun (WGS) entry which is preliminary data.</text>
</comment>
<keyword evidence="1" id="KW-1133">Transmembrane helix</keyword>
<protein>
    <recommendedName>
        <fullName evidence="4">Transmembrane protein</fullName>
    </recommendedName>
</protein>
<dbReference type="Proteomes" id="UP000692954">
    <property type="component" value="Unassembled WGS sequence"/>
</dbReference>
<name>A0A8S1PIA4_9CILI</name>
<organism evidence="2 3">
    <name type="scientific">Paramecium sonneborni</name>
    <dbReference type="NCBI Taxonomy" id="65129"/>
    <lineage>
        <taxon>Eukaryota</taxon>
        <taxon>Sar</taxon>
        <taxon>Alveolata</taxon>
        <taxon>Ciliophora</taxon>
        <taxon>Intramacronucleata</taxon>
        <taxon>Oligohymenophorea</taxon>
        <taxon>Peniculida</taxon>
        <taxon>Parameciidae</taxon>
        <taxon>Paramecium</taxon>
    </lineage>
</organism>
<feature type="transmembrane region" description="Helical" evidence="1">
    <location>
        <begin position="132"/>
        <end position="151"/>
    </location>
</feature>
<accession>A0A8S1PIA4</accession>
<feature type="transmembrane region" description="Helical" evidence="1">
    <location>
        <begin position="87"/>
        <end position="112"/>
    </location>
</feature>
<keyword evidence="1" id="KW-0812">Transmembrane</keyword>
<evidence type="ECO:0000313" key="2">
    <source>
        <dbReference type="EMBL" id="CAD8102098.1"/>
    </source>
</evidence>
<evidence type="ECO:0008006" key="4">
    <source>
        <dbReference type="Google" id="ProtNLM"/>
    </source>
</evidence>
<dbReference type="AlphaFoldDB" id="A0A8S1PIA4"/>
<sequence>MVQPNKKSQTWLSISKQTSSINDHLDTLGQYTILFGIGTHNSSSYRMFHQKFSQNYLIYLELFTSNKALNFQCTNCQWFIELKITLFLALLNFIQILILLSVFPFLAFALLILKTEAVMQQQKKKLTTQPSLLLLIYFVAYLFSQLNQSLVQLQFPLKS</sequence>
<reference evidence="2" key="1">
    <citation type="submission" date="2021-01" db="EMBL/GenBank/DDBJ databases">
        <authorList>
            <consortium name="Genoscope - CEA"/>
            <person name="William W."/>
        </authorList>
    </citation>
    <scope>NUCLEOTIDE SEQUENCE</scope>
</reference>
<keyword evidence="1" id="KW-0472">Membrane</keyword>
<keyword evidence="3" id="KW-1185">Reference proteome</keyword>
<gene>
    <name evidence="2" type="ORF">PSON_ATCC_30995.1.T0770083</name>
</gene>
<proteinExistence type="predicted"/>